<comment type="similarity">
    <text evidence="2">Belongs to the asparagine synthetase family.</text>
</comment>
<dbReference type="PANTHER" id="PTHR43284">
    <property type="entry name" value="ASPARAGINE SYNTHETASE (GLUTAMINE-HYDROLYZING)"/>
    <property type="match status" value="1"/>
</dbReference>
<evidence type="ECO:0000256" key="4">
    <source>
        <dbReference type="ARBA" id="ARBA00022741"/>
    </source>
</evidence>
<proteinExistence type="inferred from homology"/>
<accession>B7KM32</accession>
<dbReference type="InterPro" id="IPR001962">
    <property type="entry name" value="Asn_synthase"/>
</dbReference>
<evidence type="ECO:0000256" key="5">
    <source>
        <dbReference type="ARBA" id="ARBA00022840"/>
    </source>
</evidence>
<geneLocation type="plasmid" evidence="12 13">
    <name>pP742401</name>
</geneLocation>
<dbReference type="AlphaFoldDB" id="B7KM32"/>
<dbReference type="OrthoDB" id="9763290at2"/>
<sequence length="627" mass="71806">MCGIAGIYNYSESFSLDEIRKNICQMTDALTHRGPDDHGVWCQENIALGHRRLSILDLSPLGGQPMFSNDRNIVTVFNGEIYNFQELKRELEKDYSFQSQTDTEVIIAAYKKWGEACVEKFSGMFAFALWDISKNSLFLARDHLGIKPLYYYQTNGLLLFASEIRSLLATSLIKRSIDPISLKLLLSYQTVPAPRSILQDVQILLPGNALIIKNGQVKQWCYWKPNHYVINKPIIDYEKSIQIQVAERLQTAVKNHLVSDVPLGVFLSGGIDSSTLVGLARQASLEDIHTVSIIFDEPEYNELSYISQVAERFQTQHTNVHLSSTDLLKQLPKFLEDLDRPTGDGVNSYVVSQAARDVGLTVVLSGTGGDELFGGYPSFSRIAKFRQWFFLQRLLPKWLRKQSAYTAQFLSVPINLYKLFAFLGTDGSIAELHPITREVFNNYQINQLLSDGLRENFYINELRNAYSQNMAQEDIFNQISYAELITYLRDLLLIDIDQTSMAHGLEVRVPFLDKNFVEFVLGLPGYLKAQGNSPKSLLTCSFPHLLPSQIQKRNKQGFTLPFEIWMKGSLKHFCEERLAELNQLNFSQDKVWQFWKKFQQGDKSLSWSRLWLLVVLSDWCNRHKITI</sequence>
<organism evidence="12 13">
    <name type="scientific">Gloeothece citriformis (strain PCC 7424)</name>
    <name type="common">Cyanothece sp. (strain PCC 7424)</name>
    <dbReference type="NCBI Taxonomy" id="65393"/>
    <lineage>
        <taxon>Bacteria</taxon>
        <taxon>Bacillati</taxon>
        <taxon>Cyanobacteriota</taxon>
        <taxon>Cyanophyceae</taxon>
        <taxon>Oscillatoriophycideae</taxon>
        <taxon>Chroococcales</taxon>
        <taxon>Aphanothecaceae</taxon>
        <taxon>Gloeothece</taxon>
        <taxon>Gloeothece citriformis</taxon>
    </lineage>
</organism>
<dbReference type="GO" id="GO:0005829">
    <property type="term" value="C:cytosol"/>
    <property type="evidence" value="ECO:0007669"/>
    <property type="project" value="TreeGrafter"/>
</dbReference>
<keyword evidence="9" id="KW-0028">Amino-acid biosynthesis</keyword>
<dbReference type="HOGENOM" id="CLU_014658_3_1_3"/>
<dbReference type="NCBIfam" id="TIGR01536">
    <property type="entry name" value="asn_synth_AEB"/>
    <property type="match status" value="1"/>
</dbReference>
<comment type="pathway">
    <text evidence="1">Amino-acid biosynthesis; L-asparagine biosynthesis; L-asparagine from L-aspartate (L-Gln route): step 1/1.</text>
</comment>
<feature type="binding site" evidence="10">
    <location>
        <begin position="365"/>
        <end position="366"/>
    </location>
    <ligand>
        <name>ATP</name>
        <dbReference type="ChEBI" id="CHEBI:30616"/>
    </ligand>
</feature>
<keyword evidence="7 9" id="KW-0315">Glutamine amidotransferase</keyword>
<dbReference type="InterPro" id="IPR017932">
    <property type="entry name" value="GATase_2_dom"/>
</dbReference>
<feature type="domain" description="Glutamine amidotransferase type-2" evidence="11">
    <location>
        <begin position="2"/>
        <end position="215"/>
    </location>
</feature>
<dbReference type="PROSITE" id="PS51278">
    <property type="entry name" value="GATASE_TYPE_2"/>
    <property type="match status" value="1"/>
</dbReference>
<evidence type="ECO:0000256" key="10">
    <source>
        <dbReference type="PIRSR" id="PIRSR001589-2"/>
    </source>
</evidence>
<evidence type="ECO:0000313" key="13">
    <source>
        <dbReference type="Proteomes" id="UP000002384"/>
    </source>
</evidence>
<dbReference type="GO" id="GO:0004066">
    <property type="term" value="F:asparagine synthase (glutamine-hydrolyzing) activity"/>
    <property type="evidence" value="ECO:0007669"/>
    <property type="project" value="UniProtKB-EC"/>
</dbReference>
<evidence type="ECO:0000256" key="3">
    <source>
        <dbReference type="ARBA" id="ARBA00012737"/>
    </source>
</evidence>
<evidence type="ECO:0000313" key="12">
    <source>
        <dbReference type="EMBL" id="ACK73854.1"/>
    </source>
</evidence>
<keyword evidence="13" id="KW-1185">Reference proteome</keyword>
<keyword evidence="5 10" id="KW-0067">ATP-binding</keyword>
<dbReference type="InterPro" id="IPR029055">
    <property type="entry name" value="Ntn_hydrolases_N"/>
</dbReference>
<dbReference type="KEGG" id="cyc:PCC7424_5791"/>
<dbReference type="Proteomes" id="UP000002384">
    <property type="component" value="Plasmid pP742401"/>
</dbReference>
<dbReference type="PIRSF" id="PIRSF001589">
    <property type="entry name" value="Asn_synthetase_glu-h"/>
    <property type="match status" value="1"/>
</dbReference>
<feature type="binding site" evidence="10">
    <location>
        <position position="293"/>
    </location>
    <ligand>
        <name>ATP</name>
        <dbReference type="ChEBI" id="CHEBI:30616"/>
    </ligand>
</feature>
<keyword evidence="6 9" id="KW-0061">Asparagine biosynthesis</keyword>
<evidence type="ECO:0000256" key="2">
    <source>
        <dbReference type="ARBA" id="ARBA00005752"/>
    </source>
</evidence>
<dbReference type="EC" id="6.3.5.4" evidence="3"/>
<evidence type="ECO:0000259" key="11">
    <source>
        <dbReference type="PROSITE" id="PS51278"/>
    </source>
</evidence>
<dbReference type="InterPro" id="IPR014729">
    <property type="entry name" value="Rossmann-like_a/b/a_fold"/>
</dbReference>
<protein>
    <recommendedName>
        <fullName evidence="3">asparagine synthase (glutamine-hydrolyzing)</fullName>
        <ecNumber evidence="3">6.3.5.4</ecNumber>
    </recommendedName>
</protein>
<dbReference type="SUPFAM" id="SSF52402">
    <property type="entry name" value="Adenine nucleotide alpha hydrolases-like"/>
    <property type="match status" value="1"/>
</dbReference>
<gene>
    <name evidence="12" type="ordered locus">PCC7424_5791</name>
</gene>
<name>B7KM32_GLOC7</name>
<dbReference type="CDD" id="cd01991">
    <property type="entry name" value="Asn_synthase_B_C"/>
    <property type="match status" value="1"/>
</dbReference>
<dbReference type="CDD" id="cd00712">
    <property type="entry name" value="AsnB"/>
    <property type="match status" value="1"/>
</dbReference>
<evidence type="ECO:0000256" key="8">
    <source>
        <dbReference type="ARBA" id="ARBA00048741"/>
    </source>
</evidence>
<dbReference type="InterPro" id="IPR033738">
    <property type="entry name" value="AsnB_N"/>
</dbReference>
<dbReference type="eggNOG" id="COG0367">
    <property type="taxonomic scope" value="Bacteria"/>
</dbReference>
<dbReference type="PANTHER" id="PTHR43284:SF1">
    <property type="entry name" value="ASPARAGINE SYNTHETASE"/>
    <property type="match status" value="1"/>
</dbReference>
<dbReference type="GO" id="GO:0006529">
    <property type="term" value="P:asparagine biosynthetic process"/>
    <property type="evidence" value="ECO:0007669"/>
    <property type="project" value="UniProtKB-KW"/>
</dbReference>
<dbReference type="GO" id="GO:0005524">
    <property type="term" value="F:ATP binding"/>
    <property type="evidence" value="ECO:0007669"/>
    <property type="project" value="UniProtKB-KW"/>
</dbReference>
<dbReference type="Gene3D" id="3.60.20.10">
    <property type="entry name" value="Glutamine Phosphoribosylpyrophosphate, subunit 1, domain 1"/>
    <property type="match status" value="1"/>
</dbReference>
<feature type="active site" description="For GATase activity" evidence="9">
    <location>
        <position position="2"/>
    </location>
</feature>
<feature type="binding site" evidence="10">
    <location>
        <position position="102"/>
    </location>
    <ligand>
        <name>L-glutamine</name>
        <dbReference type="ChEBI" id="CHEBI:58359"/>
    </ligand>
</feature>
<dbReference type="Pfam" id="PF00733">
    <property type="entry name" value="Asn_synthase"/>
    <property type="match status" value="1"/>
</dbReference>
<dbReference type="RefSeq" id="WP_012599755.1">
    <property type="nucleotide sequence ID" value="NC_011738.1"/>
</dbReference>
<dbReference type="InterPro" id="IPR006426">
    <property type="entry name" value="Asn_synth_AEB"/>
</dbReference>
<dbReference type="SUPFAM" id="SSF56235">
    <property type="entry name" value="N-terminal nucleophile aminohydrolases (Ntn hydrolases)"/>
    <property type="match status" value="1"/>
</dbReference>
<dbReference type="Pfam" id="PF13522">
    <property type="entry name" value="GATase_6"/>
    <property type="match status" value="1"/>
</dbReference>
<dbReference type="Gene3D" id="3.40.50.620">
    <property type="entry name" value="HUPs"/>
    <property type="match status" value="1"/>
</dbReference>
<reference evidence="13" key="1">
    <citation type="journal article" date="2011" name="MBio">
        <title>Novel metabolic attributes of the genus Cyanothece, comprising a group of unicellular nitrogen-fixing Cyanobacteria.</title>
        <authorList>
            <person name="Bandyopadhyay A."/>
            <person name="Elvitigala T."/>
            <person name="Welsh E."/>
            <person name="Stockel J."/>
            <person name="Liberton M."/>
            <person name="Min H."/>
            <person name="Sherman L.A."/>
            <person name="Pakrasi H.B."/>
        </authorList>
    </citation>
    <scope>NUCLEOTIDE SEQUENCE [LARGE SCALE GENOMIC DNA]</scope>
    <source>
        <strain evidence="13">PCC 7424</strain>
        <plasmid evidence="13">pP742401</plasmid>
    </source>
</reference>
<evidence type="ECO:0000256" key="6">
    <source>
        <dbReference type="ARBA" id="ARBA00022888"/>
    </source>
</evidence>
<comment type="catalytic activity">
    <reaction evidence="8">
        <text>L-aspartate + L-glutamine + ATP + H2O = L-asparagine + L-glutamate + AMP + diphosphate + H(+)</text>
        <dbReference type="Rhea" id="RHEA:12228"/>
        <dbReference type="ChEBI" id="CHEBI:15377"/>
        <dbReference type="ChEBI" id="CHEBI:15378"/>
        <dbReference type="ChEBI" id="CHEBI:29985"/>
        <dbReference type="ChEBI" id="CHEBI:29991"/>
        <dbReference type="ChEBI" id="CHEBI:30616"/>
        <dbReference type="ChEBI" id="CHEBI:33019"/>
        <dbReference type="ChEBI" id="CHEBI:58048"/>
        <dbReference type="ChEBI" id="CHEBI:58359"/>
        <dbReference type="ChEBI" id="CHEBI:456215"/>
        <dbReference type="EC" id="6.3.5.4"/>
    </reaction>
</comment>
<dbReference type="EMBL" id="CP001292">
    <property type="protein sequence ID" value="ACK73854.1"/>
    <property type="molecule type" value="Genomic_DNA"/>
</dbReference>
<evidence type="ECO:0000256" key="9">
    <source>
        <dbReference type="PIRSR" id="PIRSR001589-1"/>
    </source>
</evidence>
<dbReference type="InterPro" id="IPR051786">
    <property type="entry name" value="ASN_synthetase/amidase"/>
</dbReference>
<evidence type="ECO:0000256" key="7">
    <source>
        <dbReference type="ARBA" id="ARBA00022962"/>
    </source>
</evidence>
<keyword evidence="12" id="KW-0614">Plasmid</keyword>
<evidence type="ECO:0000256" key="1">
    <source>
        <dbReference type="ARBA" id="ARBA00005187"/>
    </source>
</evidence>
<keyword evidence="4 10" id="KW-0547">Nucleotide-binding</keyword>